<evidence type="ECO:0000313" key="1">
    <source>
        <dbReference type="EMBL" id="GCD54624.1"/>
    </source>
</evidence>
<reference evidence="1 2" key="1">
    <citation type="submission" date="2016-06" db="EMBL/GenBank/DDBJ databases">
        <title>Acetobacter pasteurianus NBRC 3188 whole genome sequencing project.</title>
        <authorList>
            <person name="Matsutani M."/>
            <person name="Shiwa Y."/>
            <person name="Okamoto-Kainuma A."/>
            <person name="Ishikawa M."/>
            <person name="Koizumi Y."/>
            <person name="Yoshikawa H."/>
            <person name="Yakushi T."/>
            <person name="Matsushita K."/>
        </authorList>
    </citation>
    <scope>NUCLEOTIDE SEQUENCE [LARGE SCALE GENOMIC DNA]</scope>
    <source>
        <strain evidence="1 2">NBRC 3188</strain>
    </source>
</reference>
<accession>A0A401WZ67</accession>
<proteinExistence type="predicted"/>
<sequence length="260" mass="28749">MSGSKRWPGSRWHDLLPDAISILDSGGHTEWTFGGGTALALWLDHRISYDIDIFTRGALKSLTRSFCAETRRVLGKTGSSQFSGYYLKIELDGGEIDFLTSHNLIDNPTQKVSLTTILTHTDPIGSAPNYGGRMIDVEVPCEILTRKIMLRGENFKYRDAFDLAAGFSYDPNVLNAALDIFNDQPDAIDQLLKRLELMKSAYVSNAPGIITPTFGFEHLLGHEGIDICLKGVGDLRKRMTPPPVLCVNSFYSSNFSGNIL</sequence>
<comment type="caution">
    <text evidence="1">The sequence shown here is derived from an EMBL/GenBank/DDBJ whole genome shotgun (WGS) entry which is preliminary data.</text>
</comment>
<dbReference type="AlphaFoldDB" id="A0A401WZ67"/>
<dbReference type="InterPro" id="IPR014942">
    <property type="entry name" value="AbiEii"/>
</dbReference>
<evidence type="ECO:0008006" key="3">
    <source>
        <dbReference type="Google" id="ProtNLM"/>
    </source>
</evidence>
<name>A0A401WZ67_ACEPA</name>
<gene>
    <name evidence="1" type="ORF">NBRC3188_3321</name>
</gene>
<dbReference type="RefSeq" id="WP_124296729.1">
    <property type="nucleotide sequence ID" value="NZ_BDES01000142.1"/>
</dbReference>
<dbReference type="Pfam" id="PF08843">
    <property type="entry name" value="AbiEii"/>
    <property type="match status" value="1"/>
</dbReference>
<protein>
    <recommendedName>
        <fullName evidence="3">Nucleotidyl transferase AbiEii/AbiGii toxin family protein</fullName>
    </recommendedName>
</protein>
<dbReference type="Proteomes" id="UP000287300">
    <property type="component" value="Unassembled WGS sequence"/>
</dbReference>
<dbReference type="EMBL" id="BDES01000142">
    <property type="protein sequence ID" value="GCD54624.1"/>
    <property type="molecule type" value="Genomic_DNA"/>
</dbReference>
<evidence type="ECO:0000313" key="2">
    <source>
        <dbReference type="Proteomes" id="UP000287300"/>
    </source>
</evidence>
<organism evidence="1 2">
    <name type="scientific">Acetobacter pasteurianus NBRC 3188</name>
    <dbReference type="NCBI Taxonomy" id="1226663"/>
    <lineage>
        <taxon>Bacteria</taxon>
        <taxon>Pseudomonadati</taxon>
        <taxon>Pseudomonadota</taxon>
        <taxon>Alphaproteobacteria</taxon>
        <taxon>Acetobacterales</taxon>
        <taxon>Acetobacteraceae</taxon>
        <taxon>Acetobacter</taxon>
    </lineage>
</organism>